<gene>
    <name evidence="8" type="ORF">P154DRAFT_546128</name>
</gene>
<name>A0A6A5WDT3_9PLEO</name>
<feature type="transmembrane region" description="Helical" evidence="5">
    <location>
        <begin position="87"/>
        <end position="112"/>
    </location>
</feature>
<feature type="transmembrane region" description="Helical" evidence="5">
    <location>
        <begin position="133"/>
        <end position="153"/>
    </location>
</feature>
<dbReference type="GO" id="GO:0102389">
    <property type="term" value="F:polyprenol reductase activity"/>
    <property type="evidence" value="ECO:0007669"/>
    <property type="project" value="UniProtKB-UniRule"/>
</dbReference>
<dbReference type="PANTHER" id="PTHR14624:SF0">
    <property type="entry name" value="POLYPRENOL REDUCTASE"/>
    <property type="match status" value="1"/>
</dbReference>
<dbReference type="GO" id="GO:0006488">
    <property type="term" value="P:dolichol-linked oligosaccharide biosynthetic process"/>
    <property type="evidence" value="ECO:0007669"/>
    <property type="project" value="UniProtKB-UniRule"/>
</dbReference>
<dbReference type="PROSITE" id="PS50244">
    <property type="entry name" value="S5A_REDUCTASE"/>
    <property type="match status" value="1"/>
</dbReference>
<evidence type="ECO:0000256" key="3">
    <source>
        <dbReference type="ARBA" id="ARBA00022989"/>
    </source>
</evidence>
<dbReference type="EMBL" id="ML977593">
    <property type="protein sequence ID" value="KAF1999812.1"/>
    <property type="molecule type" value="Genomic_DNA"/>
</dbReference>
<evidence type="ECO:0000256" key="6">
    <source>
        <dbReference type="SAM" id="MobiDB-lite"/>
    </source>
</evidence>
<evidence type="ECO:0000256" key="2">
    <source>
        <dbReference type="ARBA" id="ARBA00022692"/>
    </source>
</evidence>
<dbReference type="PANTHER" id="PTHR14624">
    <property type="entry name" value="DFG10 PROTEIN"/>
    <property type="match status" value="1"/>
</dbReference>
<sequence>MDEAVALLRAFYLAASALILVIQATPALNARFLAYGSRATSPKTAPKTAPQTTPAPPDTPRPATSSLGQLLDYLSTFRVPHGFFAHFYVLSVACSVFWAWCRGHVIWFLMLVQGVRRLFESYPPDPKSKSQMWIGHYLLGLLFYATINIAVWIEQSIVHDHVPSHHWGLVLLPPAILAAHAAQHSYHAHLHRLRKEHTAYQLPSHPLFPNLLCPHYTCEVVIYLLMSFLAAPVGRWVNWTLLSATIFVAVNLGVTAVGTKEWYMQQFGAQKVSGRKRMVPWVW</sequence>
<comment type="subcellular location">
    <subcellularLocation>
        <location evidence="1">Endomembrane system</location>
        <topology evidence="1">Multi-pass membrane protein</topology>
    </subcellularLocation>
    <subcellularLocation>
        <location evidence="5">Endoplasmic reticulum membrane</location>
    </subcellularLocation>
</comment>
<keyword evidence="3 5" id="KW-1133">Transmembrane helix</keyword>
<proteinExistence type="inferred from homology"/>
<keyword evidence="4 5" id="KW-0472">Membrane</keyword>
<comment type="similarity">
    <text evidence="5">Belongs to the steroid 5-alpha reductase family. Polyprenal reductase subfamily.</text>
</comment>
<evidence type="ECO:0000313" key="9">
    <source>
        <dbReference type="Proteomes" id="UP000799779"/>
    </source>
</evidence>
<evidence type="ECO:0000256" key="1">
    <source>
        <dbReference type="ARBA" id="ARBA00004127"/>
    </source>
</evidence>
<dbReference type="EC" id="1.3.1.94" evidence="5"/>
<feature type="compositionally biased region" description="Low complexity" evidence="6">
    <location>
        <begin position="40"/>
        <end position="52"/>
    </location>
</feature>
<dbReference type="InterPro" id="IPR001104">
    <property type="entry name" value="3-oxo-5_a-steroid_4-DH_C"/>
</dbReference>
<dbReference type="Proteomes" id="UP000799779">
    <property type="component" value="Unassembled WGS sequence"/>
</dbReference>
<dbReference type="OrthoDB" id="541710at2759"/>
<feature type="region of interest" description="Disordered" evidence="6">
    <location>
        <begin position="40"/>
        <end position="62"/>
    </location>
</feature>
<keyword evidence="5" id="KW-0256">Endoplasmic reticulum</keyword>
<keyword evidence="9" id="KW-1185">Reference proteome</keyword>
<comment type="catalytic activity">
    <reaction evidence="5">
        <text>a di-trans,poly-cis-dolichal + NADP(+) = a di-trans,poly-cis-polyprenal + NADPH + H(+)</text>
        <dbReference type="Rhea" id="RHEA:80727"/>
        <dbReference type="Rhea" id="RHEA-COMP:19536"/>
        <dbReference type="Rhea" id="RHEA-COMP:19537"/>
        <dbReference type="ChEBI" id="CHEBI:15378"/>
        <dbReference type="ChEBI" id="CHEBI:57783"/>
        <dbReference type="ChEBI" id="CHEBI:58349"/>
        <dbReference type="ChEBI" id="CHEBI:231623"/>
        <dbReference type="ChEBI" id="CHEBI:231637"/>
        <dbReference type="EC" id="1.3.1.94"/>
    </reaction>
    <physiologicalReaction direction="right-to-left" evidence="5">
        <dbReference type="Rhea" id="RHEA:80729"/>
    </physiologicalReaction>
</comment>
<dbReference type="Pfam" id="PF02544">
    <property type="entry name" value="Steroid_dh"/>
    <property type="match status" value="1"/>
</dbReference>
<dbReference type="GO" id="GO:0160198">
    <property type="term" value="F:polyprenal reductase activity"/>
    <property type="evidence" value="ECO:0007669"/>
    <property type="project" value="UniProtKB-EC"/>
</dbReference>
<comment type="function">
    <text evidence="5">Plays a key role in early steps of protein N-linked glycosylation by being involved in the conversion of polyprenol into dolichol. Acts as a polyprenal reductase that mediates the reduction of polyprenal into dolichal in a NADP-dependent mechanism. Dolichols are required for the synthesis of dolichol-linked monosaccharides and the oligosaccharide precursor used for N-glycosylation.</text>
</comment>
<dbReference type="GO" id="GO:0003865">
    <property type="term" value="F:3-oxo-5-alpha-steroid 4-dehydrogenase activity"/>
    <property type="evidence" value="ECO:0007669"/>
    <property type="project" value="TreeGrafter"/>
</dbReference>
<organism evidence="8 9">
    <name type="scientific">Amniculicola lignicola CBS 123094</name>
    <dbReference type="NCBI Taxonomy" id="1392246"/>
    <lineage>
        <taxon>Eukaryota</taxon>
        <taxon>Fungi</taxon>
        <taxon>Dikarya</taxon>
        <taxon>Ascomycota</taxon>
        <taxon>Pezizomycotina</taxon>
        <taxon>Dothideomycetes</taxon>
        <taxon>Pleosporomycetidae</taxon>
        <taxon>Pleosporales</taxon>
        <taxon>Amniculicolaceae</taxon>
        <taxon>Amniculicola</taxon>
    </lineage>
</organism>
<dbReference type="AlphaFoldDB" id="A0A6A5WDT3"/>
<feature type="transmembrane region" description="Helical" evidence="5">
    <location>
        <begin position="207"/>
        <end position="230"/>
    </location>
</feature>
<dbReference type="UniPathway" id="UPA00378"/>
<keyword evidence="5" id="KW-0560">Oxidoreductase</keyword>
<feature type="transmembrane region" description="Helical" evidence="5">
    <location>
        <begin position="236"/>
        <end position="257"/>
    </location>
</feature>
<reference evidence="8" key="1">
    <citation type="journal article" date="2020" name="Stud. Mycol.">
        <title>101 Dothideomycetes genomes: a test case for predicting lifestyles and emergence of pathogens.</title>
        <authorList>
            <person name="Haridas S."/>
            <person name="Albert R."/>
            <person name="Binder M."/>
            <person name="Bloem J."/>
            <person name="Labutti K."/>
            <person name="Salamov A."/>
            <person name="Andreopoulos B."/>
            <person name="Baker S."/>
            <person name="Barry K."/>
            <person name="Bills G."/>
            <person name="Bluhm B."/>
            <person name="Cannon C."/>
            <person name="Castanera R."/>
            <person name="Culley D."/>
            <person name="Daum C."/>
            <person name="Ezra D."/>
            <person name="Gonzalez J."/>
            <person name="Henrissat B."/>
            <person name="Kuo A."/>
            <person name="Liang C."/>
            <person name="Lipzen A."/>
            <person name="Lutzoni F."/>
            <person name="Magnuson J."/>
            <person name="Mondo S."/>
            <person name="Nolan M."/>
            <person name="Ohm R."/>
            <person name="Pangilinan J."/>
            <person name="Park H.-J."/>
            <person name="Ramirez L."/>
            <person name="Alfaro M."/>
            <person name="Sun H."/>
            <person name="Tritt A."/>
            <person name="Yoshinaga Y."/>
            <person name="Zwiers L.-H."/>
            <person name="Turgeon B."/>
            <person name="Goodwin S."/>
            <person name="Spatafora J."/>
            <person name="Crous P."/>
            <person name="Grigoriev I."/>
        </authorList>
    </citation>
    <scope>NUCLEOTIDE SEQUENCE</scope>
    <source>
        <strain evidence="8">CBS 123094</strain>
    </source>
</reference>
<comment type="pathway">
    <text evidence="5">Protein modification; protein glycosylation.</text>
</comment>
<dbReference type="InterPro" id="IPR039698">
    <property type="entry name" value="Dfg10/SRD5A3"/>
</dbReference>
<dbReference type="GO" id="GO:0005789">
    <property type="term" value="C:endoplasmic reticulum membrane"/>
    <property type="evidence" value="ECO:0007669"/>
    <property type="project" value="UniProtKB-SubCell"/>
</dbReference>
<feature type="domain" description="3-oxo-5-alpha-steroid 4-dehydrogenase C-terminal" evidence="7">
    <location>
        <begin position="150"/>
        <end position="283"/>
    </location>
</feature>
<accession>A0A6A5WDT3</accession>
<keyword evidence="2 5" id="KW-0812">Transmembrane</keyword>
<keyword evidence="5" id="KW-0521">NADP</keyword>
<dbReference type="GO" id="GO:0016095">
    <property type="term" value="P:polyprenol catabolic process"/>
    <property type="evidence" value="ECO:0007669"/>
    <property type="project" value="UniProtKB-UniRule"/>
</dbReference>
<evidence type="ECO:0000313" key="8">
    <source>
        <dbReference type="EMBL" id="KAF1999812.1"/>
    </source>
</evidence>
<evidence type="ECO:0000256" key="4">
    <source>
        <dbReference type="ARBA" id="ARBA00023136"/>
    </source>
</evidence>
<protein>
    <recommendedName>
        <fullName evidence="5">Polyprenal reductase</fullName>
        <ecNumber evidence="5">1.3.1.94</ecNumber>
    </recommendedName>
</protein>
<evidence type="ECO:0000259" key="7">
    <source>
        <dbReference type="Pfam" id="PF02544"/>
    </source>
</evidence>
<evidence type="ECO:0000256" key="5">
    <source>
        <dbReference type="RuleBase" id="RU367081"/>
    </source>
</evidence>